<gene>
    <name evidence="1" type="ORF">UFOPK3167_00911</name>
</gene>
<organism evidence="1">
    <name type="scientific">freshwater metagenome</name>
    <dbReference type="NCBI Taxonomy" id="449393"/>
    <lineage>
        <taxon>unclassified sequences</taxon>
        <taxon>metagenomes</taxon>
        <taxon>ecological metagenomes</taxon>
    </lineage>
</organism>
<protein>
    <submittedName>
        <fullName evidence="1">Unannotated protein</fullName>
    </submittedName>
</protein>
<reference evidence="1" key="1">
    <citation type="submission" date="2020-05" db="EMBL/GenBank/DDBJ databases">
        <authorList>
            <person name="Chiriac C."/>
            <person name="Salcher M."/>
            <person name="Ghai R."/>
            <person name="Kavagutti S V."/>
        </authorList>
    </citation>
    <scope>NUCLEOTIDE SEQUENCE</scope>
</reference>
<sequence>MAVELPTAGRRSQADQARGAIRVFGVAKGYICPLMTTLTALIPFFNEERTIAELVKVFPWKIQLGLVA</sequence>
<accession>A0A6J7AB56</accession>
<dbReference type="EMBL" id="CAFABF010000046">
    <property type="protein sequence ID" value="CAB4830014.1"/>
    <property type="molecule type" value="Genomic_DNA"/>
</dbReference>
<dbReference type="AlphaFoldDB" id="A0A6J7AB56"/>
<name>A0A6J7AB56_9ZZZZ</name>
<proteinExistence type="predicted"/>
<evidence type="ECO:0000313" key="1">
    <source>
        <dbReference type="EMBL" id="CAB4830014.1"/>
    </source>
</evidence>